<feature type="domain" description="Tf2-1-like SH3-like" evidence="5">
    <location>
        <begin position="248"/>
        <end position="312"/>
    </location>
</feature>
<keyword evidence="7" id="KW-1185">Reference proteome</keyword>
<keyword evidence="6" id="KW-0548">Nucleotidyltransferase</keyword>
<dbReference type="Gene3D" id="3.30.70.270">
    <property type="match status" value="4"/>
</dbReference>
<organism evidence="6 7">
    <name type="scientific">Tanacetum coccineum</name>
    <dbReference type="NCBI Taxonomy" id="301880"/>
    <lineage>
        <taxon>Eukaryota</taxon>
        <taxon>Viridiplantae</taxon>
        <taxon>Streptophyta</taxon>
        <taxon>Embryophyta</taxon>
        <taxon>Tracheophyta</taxon>
        <taxon>Spermatophyta</taxon>
        <taxon>Magnoliopsida</taxon>
        <taxon>eudicotyledons</taxon>
        <taxon>Gunneridae</taxon>
        <taxon>Pentapetalae</taxon>
        <taxon>asterids</taxon>
        <taxon>campanulids</taxon>
        <taxon>Asterales</taxon>
        <taxon>Asteraceae</taxon>
        <taxon>Asteroideae</taxon>
        <taxon>Anthemideae</taxon>
        <taxon>Anthemidinae</taxon>
        <taxon>Tanacetum</taxon>
    </lineage>
</organism>
<reference evidence="6" key="2">
    <citation type="submission" date="2022-01" db="EMBL/GenBank/DDBJ databases">
        <authorList>
            <person name="Yamashiro T."/>
            <person name="Shiraishi A."/>
            <person name="Satake H."/>
            <person name="Nakayama K."/>
        </authorList>
    </citation>
    <scope>NUCLEOTIDE SEQUENCE</scope>
</reference>
<proteinExistence type="predicted"/>
<dbReference type="InterPro" id="IPR012337">
    <property type="entry name" value="RNaseH-like_sf"/>
</dbReference>
<feature type="transmembrane region" description="Helical" evidence="1">
    <location>
        <begin position="419"/>
        <end position="443"/>
    </location>
</feature>
<feature type="domain" description="Reverse transcriptase" evidence="2">
    <location>
        <begin position="621"/>
        <end position="686"/>
    </location>
</feature>
<reference evidence="6" key="1">
    <citation type="journal article" date="2022" name="Int. J. Mol. Sci.">
        <title>Draft Genome of Tanacetum Coccineum: Genomic Comparison of Closely Related Tanacetum-Family Plants.</title>
        <authorList>
            <person name="Yamashiro T."/>
            <person name="Shiraishi A."/>
            <person name="Nakayama K."/>
            <person name="Satake H."/>
        </authorList>
    </citation>
    <scope>NUCLEOTIDE SEQUENCE</scope>
</reference>
<dbReference type="InterPro" id="IPR043502">
    <property type="entry name" value="DNA/RNA_pol_sf"/>
</dbReference>
<evidence type="ECO:0000313" key="7">
    <source>
        <dbReference type="Proteomes" id="UP001151760"/>
    </source>
</evidence>
<name>A0ABQ5FQY8_9ASTR</name>
<dbReference type="InterPro" id="IPR053134">
    <property type="entry name" value="RNA-dir_DNA_polymerase"/>
</dbReference>
<dbReference type="Proteomes" id="UP001151760">
    <property type="component" value="Unassembled WGS sequence"/>
</dbReference>
<dbReference type="PANTHER" id="PTHR24559:SF444">
    <property type="entry name" value="REVERSE TRANSCRIPTASE DOMAIN-CONTAINING PROTEIN"/>
    <property type="match status" value="1"/>
</dbReference>
<dbReference type="EMBL" id="BQNB010017658">
    <property type="protein sequence ID" value="GJT65766.1"/>
    <property type="molecule type" value="Genomic_DNA"/>
</dbReference>
<dbReference type="GO" id="GO:0003964">
    <property type="term" value="F:RNA-directed DNA polymerase activity"/>
    <property type="evidence" value="ECO:0007669"/>
    <property type="project" value="UniProtKB-KW"/>
</dbReference>
<dbReference type="Gene3D" id="3.30.420.10">
    <property type="entry name" value="Ribonuclease H-like superfamily/Ribonuclease H"/>
    <property type="match status" value="1"/>
</dbReference>
<dbReference type="InterPro" id="IPR041588">
    <property type="entry name" value="Integrase_H2C2"/>
</dbReference>
<keyword evidence="1" id="KW-0812">Transmembrane</keyword>
<dbReference type="CDD" id="cd01647">
    <property type="entry name" value="RT_LTR"/>
    <property type="match status" value="2"/>
</dbReference>
<dbReference type="InterPro" id="IPR043128">
    <property type="entry name" value="Rev_trsase/Diguanyl_cyclase"/>
</dbReference>
<feature type="domain" description="Tf2-1-like SH3-like" evidence="5">
    <location>
        <begin position="1023"/>
        <end position="1086"/>
    </location>
</feature>
<keyword evidence="1" id="KW-0472">Membrane</keyword>
<evidence type="ECO:0000256" key="1">
    <source>
        <dbReference type="SAM" id="Phobius"/>
    </source>
</evidence>
<dbReference type="PANTHER" id="PTHR24559">
    <property type="entry name" value="TRANSPOSON TY3-I GAG-POL POLYPROTEIN"/>
    <property type="match status" value="1"/>
</dbReference>
<feature type="transmembrane region" description="Helical" evidence="1">
    <location>
        <begin position="455"/>
        <end position="478"/>
    </location>
</feature>
<evidence type="ECO:0000259" key="4">
    <source>
        <dbReference type="Pfam" id="PF17921"/>
    </source>
</evidence>
<protein>
    <submittedName>
        <fullName evidence="6">Reverse transcriptase domain-containing protein</fullName>
    </submittedName>
</protein>
<dbReference type="InterPro" id="IPR000477">
    <property type="entry name" value="RT_dom"/>
</dbReference>
<sequence>MDHRRDKLWGGFFFRIDLVHGATPVAKSPYRLAPSEMQELSGQLQELEDKGYHQLRVHEDAIPKTAFRTRYGHFESTVMPFGLTNAPAVFMDLMNQSKEEHEVHLKLVLESLRKEKLYAKFSKCELWLEEVHFLGHVVNHNIFTWRRKGRVKLRRVRAMSMTTQSSVKDKILATPSETSKVENALAEMLRDLDQQMEKRGRCCNSIGPEIVQETTDKVVSIKEKFKAVRDRQKSYAGNRRKPLEFEVGDHVLLKVSPWKGVICFEKKGKLAPRYVEPFEILERIGLVAYRLRLPEELGSVHDTFHVSNLKKCLADANLHVPLDEIKIDKTLRFVEEPVEIMDREIRNLKRSKISLVKDEISIRRGYCDNRDLGSCSCNWLACVDIVWKLLAAFCVSFSCPSFLMIYLGWNDAKVVWKLLFDYVIIVLSEMPGLYVTIVSVVMIRRMLGRMARETLGIACGVVFSVMTFVLLDICLLEISSLIPLSRGSFDVIVGMDWLSKRKFVIVCYEKVVRIPLEGDEILRVHGERTLGAAKALMNAKIDEPRISVITMVRDFTDVFLEDLLGLPPQRQVEFRIDFVHGVTPGAPVLFVKKKDGSFRMCIDYRELNKLTVKNRYPLPRIDDLFDQLQDKFVIVFIDDILIYSKSKEEHEVHLRLVLELLRKEKLYAKFSKCEFWLQEVHFLGHVVNQNGIHVDPSKIEAKNQKYVWGVEQEEAFQTLKNNLCEAPILSLPDGVEDFVVYYDALNQWLGCVLMQRNKGEAFEQENVLAERLHGLDRQMERKGDGSLYFMDRIWVSLVGGVRTVIMDEAHKSGYSVHPGADKMYYNLRDMYWWPRMKRDIATYVSECLTCAKVKAEHQRPSGLLQQPEIPEWKWENITMDFITKLPRTRNGHDAIWQYVKIIVRRNWRDGQRERTIQTLEDMLRACVIDFGGSWDVYLPLAEFSYNNSYHTSIRCALFEALYGRKCRSPVLWAEIGEGRLIGPDLVQETTNKVVVIKEKLQAARDRQKSYADNRRKPLEFEIGDRVMLKVSPWKGVVRFRKKGKLALRYVGPFEILERIGHVAYWLRLPEELSGVHDTFHVSNLKKNLKKCLADASLHVSLNEIKVHKTLRFIKEPVEILGRDIKSLKRSKIPLVKGAYGCILDSEEFMNVFMRIGFGSTIKLVSFDESQVVTFNGKFVCGFKNSDCGSGSQSNNTVDSPHWFIIHWIVISKNIKKVTEVIDVEN</sequence>
<gene>
    <name evidence="6" type="ORF">Tco_1017246</name>
</gene>
<feature type="domain" description="Integrase zinc-binding" evidence="4">
    <location>
        <begin position="802"/>
        <end position="855"/>
    </location>
</feature>
<dbReference type="InterPro" id="IPR056924">
    <property type="entry name" value="SH3_Tf2-1"/>
</dbReference>
<dbReference type="Pfam" id="PF00078">
    <property type="entry name" value="RVT_1"/>
    <property type="match status" value="1"/>
</dbReference>
<dbReference type="Pfam" id="PF17921">
    <property type="entry name" value="Integrase_H2C2"/>
    <property type="match status" value="1"/>
</dbReference>
<accession>A0ABQ5FQY8</accession>
<dbReference type="Pfam" id="PF17919">
    <property type="entry name" value="RT_RNaseH_2"/>
    <property type="match status" value="1"/>
</dbReference>
<dbReference type="Gene3D" id="1.10.340.70">
    <property type="match status" value="1"/>
</dbReference>
<evidence type="ECO:0000259" key="5">
    <source>
        <dbReference type="Pfam" id="PF24626"/>
    </source>
</evidence>
<evidence type="ECO:0000259" key="2">
    <source>
        <dbReference type="Pfam" id="PF00078"/>
    </source>
</evidence>
<dbReference type="Pfam" id="PF24626">
    <property type="entry name" value="SH3_Tf2-1"/>
    <property type="match status" value="2"/>
</dbReference>
<evidence type="ECO:0000259" key="3">
    <source>
        <dbReference type="Pfam" id="PF17919"/>
    </source>
</evidence>
<keyword evidence="1" id="KW-1133">Transmembrane helix</keyword>
<comment type="caution">
    <text evidence="6">The sequence shown here is derived from an EMBL/GenBank/DDBJ whole genome shotgun (WGS) entry which is preliminary data.</text>
</comment>
<dbReference type="Gene3D" id="3.10.10.10">
    <property type="entry name" value="HIV Type 1 Reverse Transcriptase, subunit A, domain 1"/>
    <property type="match status" value="2"/>
</dbReference>
<dbReference type="SUPFAM" id="SSF56672">
    <property type="entry name" value="DNA/RNA polymerases"/>
    <property type="match status" value="2"/>
</dbReference>
<dbReference type="Pfam" id="PF08284">
    <property type="entry name" value="RVP_2"/>
    <property type="match status" value="1"/>
</dbReference>
<dbReference type="SUPFAM" id="SSF53098">
    <property type="entry name" value="Ribonuclease H-like"/>
    <property type="match status" value="1"/>
</dbReference>
<dbReference type="InterPro" id="IPR036397">
    <property type="entry name" value="RNaseH_sf"/>
</dbReference>
<keyword evidence="6" id="KW-0695">RNA-directed DNA polymerase</keyword>
<keyword evidence="6" id="KW-0808">Transferase</keyword>
<evidence type="ECO:0000313" key="6">
    <source>
        <dbReference type="EMBL" id="GJT65766.1"/>
    </source>
</evidence>
<feature type="domain" description="Reverse transcriptase/retrotransposon-derived protein RNase H-like" evidence="3">
    <location>
        <begin position="708"/>
        <end position="760"/>
    </location>
</feature>
<feature type="transmembrane region" description="Helical" evidence="1">
    <location>
        <begin position="389"/>
        <end position="407"/>
    </location>
</feature>
<dbReference type="InterPro" id="IPR041577">
    <property type="entry name" value="RT_RNaseH_2"/>
</dbReference>